<proteinExistence type="predicted"/>
<feature type="domain" description="Fungal death-pathway protein SesB" evidence="1">
    <location>
        <begin position="6"/>
        <end position="22"/>
    </location>
</feature>
<dbReference type="EMBL" id="CAJVPG010000255">
    <property type="protein sequence ID" value="CAG8383773.1"/>
    <property type="molecule type" value="Genomic_DNA"/>
</dbReference>
<dbReference type="InterPro" id="IPR031469">
    <property type="entry name" value="SesB_dom"/>
</dbReference>
<dbReference type="Pfam" id="PF17046">
    <property type="entry name" value="Ses_B"/>
    <property type="match status" value="1"/>
</dbReference>
<evidence type="ECO:0000313" key="3">
    <source>
        <dbReference type="Proteomes" id="UP001152649"/>
    </source>
</evidence>
<keyword evidence="3" id="KW-1185">Reference proteome</keyword>
<reference evidence="2" key="1">
    <citation type="submission" date="2021-07" db="EMBL/GenBank/DDBJ databases">
        <authorList>
            <person name="Branca A.L. A."/>
        </authorList>
    </citation>
    <scope>NUCLEOTIDE SEQUENCE</scope>
</reference>
<name>A0A9W4NIR3_9EURO</name>
<evidence type="ECO:0000259" key="1">
    <source>
        <dbReference type="Pfam" id="PF17046"/>
    </source>
</evidence>
<dbReference type="Gene3D" id="3.40.50.300">
    <property type="entry name" value="P-loop containing nucleotide triphosphate hydrolases"/>
    <property type="match status" value="1"/>
</dbReference>
<protein>
    <recommendedName>
        <fullName evidence="1">Fungal death-pathway protein SesB domain-containing protein</fullName>
    </recommendedName>
</protein>
<evidence type="ECO:0000313" key="2">
    <source>
        <dbReference type="EMBL" id="CAG8383773.1"/>
    </source>
</evidence>
<dbReference type="InterPro" id="IPR027417">
    <property type="entry name" value="P-loop_NTPase"/>
</dbReference>
<comment type="caution">
    <text evidence="2">The sequence shown here is derived from an EMBL/GenBank/DDBJ whole genome shotgun (WGS) entry which is preliminary data.</text>
</comment>
<accession>A0A9W4NIR3</accession>
<dbReference type="SUPFAM" id="SSF52540">
    <property type="entry name" value="P-loop containing nucleoside triphosphate hydrolases"/>
    <property type="match status" value="1"/>
</dbReference>
<sequence>MTSISFGDENSGFQVGVNHGPVYLPADQPESRPEPLWTVPFSHDPDFVSRDEILNQIHENSSIPGSRTVLVGLGGESPDTWVFWVHASNAARCEESLRDLADRAKIPGRQDRNANIFQLFANWLQDRKIGKWILVFDNVDDDKLLRTPLGIRIEAQTNTQSYDAQSYVSTWPLLKYLLETSSGSIIITSRTKAVVLEIASYQKHLIAI</sequence>
<dbReference type="OrthoDB" id="5986190at2759"/>
<gene>
    <name evidence="2" type="ORF">PSALAMII_LOCUS6002</name>
</gene>
<dbReference type="AlphaFoldDB" id="A0A9W4NIR3"/>
<organism evidence="2 3">
    <name type="scientific">Penicillium salamii</name>
    <dbReference type="NCBI Taxonomy" id="1612424"/>
    <lineage>
        <taxon>Eukaryota</taxon>
        <taxon>Fungi</taxon>
        <taxon>Dikarya</taxon>
        <taxon>Ascomycota</taxon>
        <taxon>Pezizomycotina</taxon>
        <taxon>Eurotiomycetes</taxon>
        <taxon>Eurotiomycetidae</taxon>
        <taxon>Eurotiales</taxon>
        <taxon>Aspergillaceae</taxon>
        <taxon>Penicillium</taxon>
    </lineage>
</organism>
<dbReference type="Proteomes" id="UP001152649">
    <property type="component" value="Unassembled WGS sequence"/>
</dbReference>